<dbReference type="Gene3D" id="3.40.50.1980">
    <property type="entry name" value="Nitrogenase molybdenum iron protein domain"/>
    <property type="match status" value="2"/>
</dbReference>
<evidence type="ECO:0000259" key="1">
    <source>
        <dbReference type="PROSITE" id="PS50983"/>
    </source>
</evidence>
<dbReference type="PANTHER" id="PTHR30535">
    <property type="entry name" value="VITAMIN B12-BINDING PROTEIN"/>
    <property type="match status" value="1"/>
</dbReference>
<dbReference type="PROSITE" id="PS50983">
    <property type="entry name" value="FE_B12_PBP"/>
    <property type="match status" value="1"/>
</dbReference>
<keyword evidence="3" id="KW-1185">Reference proteome</keyword>
<proteinExistence type="predicted"/>
<dbReference type="Proteomes" id="UP001597393">
    <property type="component" value="Unassembled WGS sequence"/>
</dbReference>
<dbReference type="RefSeq" id="WP_380868798.1">
    <property type="nucleotide sequence ID" value="NZ_JBHUMA010000006.1"/>
</dbReference>
<protein>
    <submittedName>
        <fullName evidence="2">ABC transporter substrate-binding protein</fullName>
    </submittedName>
</protein>
<dbReference type="Pfam" id="PF01497">
    <property type="entry name" value="Peripla_BP_2"/>
    <property type="match status" value="1"/>
</dbReference>
<reference evidence="3" key="1">
    <citation type="journal article" date="2019" name="Int. J. Syst. Evol. Microbiol.">
        <title>The Global Catalogue of Microorganisms (GCM) 10K type strain sequencing project: providing services to taxonomists for standard genome sequencing and annotation.</title>
        <authorList>
            <consortium name="The Broad Institute Genomics Platform"/>
            <consortium name="The Broad Institute Genome Sequencing Center for Infectious Disease"/>
            <person name="Wu L."/>
            <person name="Ma J."/>
        </authorList>
    </citation>
    <scope>NUCLEOTIDE SEQUENCE [LARGE SCALE GENOMIC DNA]</scope>
    <source>
        <strain evidence="3">KCTC 42248</strain>
    </source>
</reference>
<feature type="domain" description="Fe/B12 periplasmic-binding" evidence="1">
    <location>
        <begin position="58"/>
        <end position="316"/>
    </location>
</feature>
<name>A0ABW5NI47_9SPHI</name>
<dbReference type="PANTHER" id="PTHR30535:SF34">
    <property type="entry name" value="MOLYBDATE-BINDING PROTEIN MOLA"/>
    <property type="match status" value="1"/>
</dbReference>
<evidence type="ECO:0000313" key="2">
    <source>
        <dbReference type="EMBL" id="MFD2598692.1"/>
    </source>
</evidence>
<accession>A0ABW5NI47</accession>
<gene>
    <name evidence="2" type="ORF">ACFSQ3_06980</name>
</gene>
<comment type="caution">
    <text evidence="2">The sequence shown here is derived from an EMBL/GenBank/DDBJ whole genome shotgun (WGS) entry which is preliminary data.</text>
</comment>
<evidence type="ECO:0000313" key="3">
    <source>
        <dbReference type="Proteomes" id="UP001597393"/>
    </source>
</evidence>
<dbReference type="InterPro" id="IPR050902">
    <property type="entry name" value="ABC_Transporter_SBP"/>
</dbReference>
<sequence>MAYRSNYWLENSKVWIGCFVLIVCMGCQYTSEHRKESSTIHAIDARGKSVGLDKYADRVVVLFEPFVDAMFMLQASDKLVGIPQQIYQNASTFRSLSQLDKRIAQRAIATPTFGGRSSHTETIVGLNADLAIVYEHDRETIEQLEGLGIPVFAVSSRDKSCIYKELIGVASLIDRKERAEEIVQRVETGVKAMQVNQHKVKKKVYYAWSKGRVFSTSGRGSLVDLSVEVSGAANACPLAMEAPNISAESIYKWNPDLIVLWNSDVEDVYSLQELKSLPAVVNKQVFVMQPTFYFDPHTVKFLLFAKQLKHWCYPNYGKEAFQRDLQEMLQFLYGENMKLE</sequence>
<dbReference type="EMBL" id="JBHUMA010000006">
    <property type="protein sequence ID" value="MFD2598692.1"/>
    <property type="molecule type" value="Genomic_DNA"/>
</dbReference>
<dbReference type="InterPro" id="IPR002491">
    <property type="entry name" value="ABC_transptr_periplasmic_BD"/>
</dbReference>
<organism evidence="2 3">
    <name type="scientific">Sphingobacterium corticis</name>
    <dbReference type="NCBI Taxonomy" id="1812823"/>
    <lineage>
        <taxon>Bacteria</taxon>
        <taxon>Pseudomonadati</taxon>
        <taxon>Bacteroidota</taxon>
        <taxon>Sphingobacteriia</taxon>
        <taxon>Sphingobacteriales</taxon>
        <taxon>Sphingobacteriaceae</taxon>
        <taxon>Sphingobacterium</taxon>
    </lineage>
</organism>
<dbReference type="SUPFAM" id="SSF53807">
    <property type="entry name" value="Helical backbone' metal receptor"/>
    <property type="match status" value="1"/>
</dbReference>